<gene>
    <name evidence="2" type="ORF">PHYBOEH_001403</name>
</gene>
<proteinExistence type="predicted"/>
<name>A0A8T1X6W2_9STRA</name>
<evidence type="ECO:0008006" key="4">
    <source>
        <dbReference type="Google" id="ProtNLM"/>
    </source>
</evidence>
<evidence type="ECO:0000313" key="3">
    <source>
        <dbReference type="Proteomes" id="UP000693981"/>
    </source>
</evidence>
<dbReference type="Proteomes" id="UP000693981">
    <property type="component" value="Unassembled WGS sequence"/>
</dbReference>
<evidence type="ECO:0000256" key="1">
    <source>
        <dbReference type="SAM" id="MobiDB-lite"/>
    </source>
</evidence>
<evidence type="ECO:0000313" key="2">
    <source>
        <dbReference type="EMBL" id="KAG7401411.1"/>
    </source>
</evidence>
<dbReference type="EMBL" id="JAGDFL010000013">
    <property type="protein sequence ID" value="KAG7401411.1"/>
    <property type="molecule type" value="Genomic_DNA"/>
</dbReference>
<reference evidence="2" key="1">
    <citation type="submission" date="2021-02" db="EMBL/GenBank/DDBJ databases">
        <authorList>
            <person name="Palmer J.M."/>
        </authorList>
    </citation>
    <scope>NUCLEOTIDE SEQUENCE</scope>
    <source>
        <strain evidence="2">SCRP23</strain>
    </source>
</reference>
<keyword evidence="3" id="KW-1185">Reference proteome</keyword>
<accession>A0A8T1X6W2</accession>
<protein>
    <recommendedName>
        <fullName evidence="4">Ubiquitin-like domain-containing protein</fullName>
    </recommendedName>
</protein>
<dbReference type="OrthoDB" id="61372at2759"/>
<dbReference type="AlphaFoldDB" id="A0A8T1X6W2"/>
<comment type="caution">
    <text evidence="2">The sequence shown here is derived from an EMBL/GenBank/DDBJ whole genome shotgun (WGS) entry which is preliminary data.</text>
</comment>
<organism evidence="2 3">
    <name type="scientific">Phytophthora boehmeriae</name>
    <dbReference type="NCBI Taxonomy" id="109152"/>
    <lineage>
        <taxon>Eukaryota</taxon>
        <taxon>Sar</taxon>
        <taxon>Stramenopiles</taxon>
        <taxon>Oomycota</taxon>
        <taxon>Peronosporomycetes</taxon>
        <taxon>Peronosporales</taxon>
        <taxon>Peronosporaceae</taxon>
        <taxon>Phytophthora</taxon>
    </lineage>
</organism>
<sequence length="172" mass="18770">MADSNQQDQLAAATAILAAVTTATLASGAPTSTANSADPKREFGTVAYERVLTEGHCQCVERTTKKLQSLDNVVHIWQLSWLGLRANGSPYFSLRVPTTIPISELRTLVQERFALISPYQKQVDGELQLCFDDHILDDGETFSAYLPGGDHSLSSHRTTHGRSPSWPKPFAG</sequence>
<feature type="region of interest" description="Disordered" evidence="1">
    <location>
        <begin position="153"/>
        <end position="172"/>
    </location>
</feature>